<gene>
    <name evidence="3" type="ORF">EOE67_14390</name>
</gene>
<evidence type="ECO:0000256" key="1">
    <source>
        <dbReference type="SAM" id="SignalP"/>
    </source>
</evidence>
<accession>A0A437QLM1</accession>
<dbReference type="Proteomes" id="UP000283077">
    <property type="component" value="Unassembled WGS sequence"/>
</dbReference>
<keyword evidence="1" id="KW-0732">Signal</keyword>
<sequence length="171" mass="18517">MAFAGLVLGVSGLANAGILAYDFEFQLDGETYLKGSFTAEDLNFDHFFRDEELISLSFWNDTLALHNYRFNPTVDDNFNFDIMANAFLLGGNSFGDEGQRWNRRGGPGLGFGAGSRCATISINAMDQGCGATPATTLTQIVSVDSVPEPSTLAIFALGLMGFASRRFKQQS</sequence>
<evidence type="ECO:0000259" key="2">
    <source>
        <dbReference type="Pfam" id="PF07589"/>
    </source>
</evidence>
<dbReference type="EMBL" id="SACS01000016">
    <property type="protein sequence ID" value="RVU35405.1"/>
    <property type="molecule type" value="Genomic_DNA"/>
</dbReference>
<evidence type="ECO:0000313" key="4">
    <source>
        <dbReference type="Proteomes" id="UP000283077"/>
    </source>
</evidence>
<dbReference type="NCBIfam" id="TIGR02595">
    <property type="entry name" value="PEP_CTERM"/>
    <property type="match status" value="1"/>
</dbReference>
<protein>
    <submittedName>
        <fullName evidence="3">PEP-CTERM sorting domain-containing protein</fullName>
    </submittedName>
</protein>
<dbReference type="AlphaFoldDB" id="A0A437QLM1"/>
<comment type="caution">
    <text evidence="3">The sequence shown here is derived from an EMBL/GenBank/DDBJ whole genome shotgun (WGS) entry which is preliminary data.</text>
</comment>
<dbReference type="OrthoDB" id="6228933at2"/>
<feature type="chain" id="PRO_5019504793" evidence="1">
    <location>
        <begin position="17"/>
        <end position="171"/>
    </location>
</feature>
<evidence type="ECO:0000313" key="3">
    <source>
        <dbReference type="EMBL" id="RVU35405.1"/>
    </source>
</evidence>
<dbReference type="InterPro" id="IPR013424">
    <property type="entry name" value="Ice-binding_C"/>
</dbReference>
<reference evidence="3 4" key="1">
    <citation type="submission" date="2019-01" db="EMBL/GenBank/DDBJ databases">
        <authorList>
            <person name="Chen W.-M."/>
        </authorList>
    </citation>
    <scope>NUCLEOTIDE SEQUENCE [LARGE SCALE GENOMIC DNA]</scope>
    <source>
        <strain evidence="3 4">KYPC3</strain>
    </source>
</reference>
<keyword evidence="4" id="KW-1185">Reference proteome</keyword>
<organism evidence="3 4">
    <name type="scientific">Rheinheimera riviphila</name>
    <dbReference type="NCBI Taxonomy" id="1834037"/>
    <lineage>
        <taxon>Bacteria</taxon>
        <taxon>Pseudomonadati</taxon>
        <taxon>Pseudomonadota</taxon>
        <taxon>Gammaproteobacteria</taxon>
        <taxon>Chromatiales</taxon>
        <taxon>Chromatiaceae</taxon>
        <taxon>Rheinheimera</taxon>
    </lineage>
</organism>
<proteinExistence type="predicted"/>
<feature type="domain" description="Ice-binding protein C-terminal" evidence="2">
    <location>
        <begin position="145"/>
        <end position="166"/>
    </location>
</feature>
<name>A0A437QLM1_9GAMM</name>
<dbReference type="Pfam" id="PF07589">
    <property type="entry name" value="PEP-CTERM"/>
    <property type="match status" value="1"/>
</dbReference>
<feature type="signal peptide" evidence="1">
    <location>
        <begin position="1"/>
        <end position="16"/>
    </location>
</feature>